<keyword evidence="1" id="KW-0479">Metal-binding</keyword>
<evidence type="ECO:0000256" key="3">
    <source>
        <dbReference type="ARBA" id="ARBA00022842"/>
    </source>
</evidence>
<protein>
    <submittedName>
        <fullName evidence="4">HAD family hydrolase</fullName>
    </submittedName>
</protein>
<dbReference type="CDD" id="cd02612">
    <property type="entry name" value="HAD_PGPPase"/>
    <property type="match status" value="1"/>
</dbReference>
<dbReference type="NCBIfam" id="TIGR01488">
    <property type="entry name" value="HAD-SF-IB"/>
    <property type="match status" value="1"/>
</dbReference>
<dbReference type="STRING" id="553385.GCA_000591415_02666"/>
<evidence type="ECO:0000256" key="1">
    <source>
        <dbReference type="ARBA" id="ARBA00022723"/>
    </source>
</evidence>
<dbReference type="InterPro" id="IPR006385">
    <property type="entry name" value="HAD_hydro_SerB1"/>
</dbReference>
<gene>
    <name evidence="4" type="ORF">FQP86_06385</name>
</gene>
<dbReference type="Pfam" id="PF12710">
    <property type="entry name" value="HAD"/>
    <property type="match status" value="1"/>
</dbReference>
<comment type="caution">
    <text evidence="4">The sequence shown here is derived from an EMBL/GenBank/DDBJ whole genome shotgun (WGS) entry which is preliminary data.</text>
</comment>
<organism evidence="4 5">
    <name type="scientific">Cobetia crustatorum</name>
    <dbReference type="NCBI Taxonomy" id="553385"/>
    <lineage>
        <taxon>Bacteria</taxon>
        <taxon>Pseudomonadati</taxon>
        <taxon>Pseudomonadota</taxon>
        <taxon>Gammaproteobacteria</taxon>
        <taxon>Oceanospirillales</taxon>
        <taxon>Halomonadaceae</taxon>
        <taxon>Cobetia</taxon>
    </lineage>
</organism>
<dbReference type="AlphaFoldDB" id="A0A558HPW4"/>
<dbReference type="OrthoDB" id="9784466at2"/>
<dbReference type="GO" id="GO:0046872">
    <property type="term" value="F:metal ion binding"/>
    <property type="evidence" value="ECO:0007669"/>
    <property type="project" value="UniProtKB-KW"/>
</dbReference>
<evidence type="ECO:0000256" key="2">
    <source>
        <dbReference type="ARBA" id="ARBA00022801"/>
    </source>
</evidence>
<accession>A0A558HPW4</accession>
<dbReference type="SUPFAM" id="SSF56784">
    <property type="entry name" value="HAD-like"/>
    <property type="match status" value="1"/>
</dbReference>
<sequence>MMNTLRETTTSLPMPLTTGLAIFDLDDTLLDGDATGLWTDWQIQQGWIKDGDEYRAIWTRQMEDYMAGNLDMEDHLEHLLSPLIGRNVAAVTAEVEYFIEAELIPRLFSEGLERIAWHQAQGHQVVIISASTAQLVAPLAKRLGVDAALATALEIDKDCYTGQATGIRTFRDGKLDALKAWQAEQLPAQTDMRMQPCWGYSDSRNDLPLLEFVDHPYAVRPDPCLAAIAHERDWQTLHWQSRAR</sequence>
<dbReference type="GO" id="GO:0016787">
    <property type="term" value="F:hydrolase activity"/>
    <property type="evidence" value="ECO:0007669"/>
    <property type="project" value="UniProtKB-KW"/>
</dbReference>
<dbReference type="Gene3D" id="3.40.50.1000">
    <property type="entry name" value="HAD superfamily/HAD-like"/>
    <property type="match status" value="1"/>
</dbReference>
<dbReference type="InterPro" id="IPR023214">
    <property type="entry name" value="HAD_sf"/>
</dbReference>
<keyword evidence="2 4" id="KW-0378">Hydrolase</keyword>
<dbReference type="EMBL" id="VNFH01000004">
    <property type="protein sequence ID" value="TVU71162.1"/>
    <property type="molecule type" value="Genomic_DNA"/>
</dbReference>
<dbReference type="Gene3D" id="1.20.1440.100">
    <property type="entry name" value="SG protein - dephosphorylation function"/>
    <property type="match status" value="1"/>
</dbReference>
<name>A0A558HPW4_9GAMM</name>
<reference evidence="4 5" key="1">
    <citation type="submission" date="2019-07" db="EMBL/GenBank/DDBJ databases">
        <title>Diversity of Bacteria from Kongsfjorden, Arctic.</title>
        <authorList>
            <person name="Yu Y."/>
        </authorList>
    </citation>
    <scope>NUCLEOTIDE SEQUENCE [LARGE SCALE GENOMIC DNA]</scope>
    <source>
        <strain evidence="4 5">SM1923</strain>
    </source>
</reference>
<evidence type="ECO:0000313" key="5">
    <source>
        <dbReference type="Proteomes" id="UP000319941"/>
    </source>
</evidence>
<keyword evidence="3" id="KW-0460">Magnesium</keyword>
<proteinExistence type="predicted"/>
<dbReference type="PANTHER" id="PTHR43344">
    <property type="entry name" value="PHOSPHOSERINE PHOSPHATASE"/>
    <property type="match status" value="1"/>
</dbReference>
<evidence type="ECO:0000313" key="4">
    <source>
        <dbReference type="EMBL" id="TVU71162.1"/>
    </source>
</evidence>
<dbReference type="RefSeq" id="WP_144726982.1">
    <property type="nucleotide sequence ID" value="NZ_CAWOWR010000097.1"/>
</dbReference>
<dbReference type="PANTHER" id="PTHR43344:SF13">
    <property type="entry name" value="PHOSPHATASE RV3661-RELATED"/>
    <property type="match status" value="1"/>
</dbReference>
<dbReference type="InterPro" id="IPR036412">
    <property type="entry name" value="HAD-like_sf"/>
</dbReference>
<dbReference type="Proteomes" id="UP000319941">
    <property type="component" value="Unassembled WGS sequence"/>
</dbReference>
<keyword evidence="5" id="KW-1185">Reference proteome</keyword>
<dbReference type="InterPro" id="IPR050582">
    <property type="entry name" value="HAD-like_SerB"/>
</dbReference>
<dbReference type="NCBIfam" id="TIGR01490">
    <property type="entry name" value="HAD-SF-IB-hyp1"/>
    <property type="match status" value="1"/>
</dbReference>